<evidence type="ECO:0000313" key="1">
    <source>
        <dbReference type="EMBL" id="OAH56471.1"/>
    </source>
</evidence>
<comment type="caution">
    <text evidence="1">The sequence shown here is derived from an EMBL/GenBank/DDBJ whole genome shotgun (WGS) entry which is preliminary data.</text>
</comment>
<dbReference type="Proteomes" id="UP000077242">
    <property type="component" value="Unassembled WGS sequence"/>
</dbReference>
<proteinExistence type="predicted"/>
<dbReference type="EMBL" id="LSTU01000010">
    <property type="protein sequence ID" value="OAH56471.1"/>
    <property type="molecule type" value="Genomic_DNA"/>
</dbReference>
<organism evidence="1 2">
    <name type="scientific">Pseudomonas monteilii</name>
    <dbReference type="NCBI Taxonomy" id="76759"/>
    <lineage>
        <taxon>Bacteria</taxon>
        <taxon>Pseudomonadati</taxon>
        <taxon>Pseudomonadota</taxon>
        <taxon>Gammaproteobacteria</taxon>
        <taxon>Pseudomonadales</taxon>
        <taxon>Pseudomonadaceae</taxon>
        <taxon>Pseudomonas</taxon>
    </lineage>
</organism>
<evidence type="ECO:0000313" key="2">
    <source>
        <dbReference type="Proteomes" id="UP000077242"/>
    </source>
</evidence>
<gene>
    <name evidence="1" type="ORF">AYJ70_08965</name>
</gene>
<name>A0AAP7FQZ2_9PSED</name>
<accession>A0AAP7FQZ2</accession>
<sequence>MRTAHQLSLRFATDIRRDGPYLPGGLYLDAVYEGCNMLQPWASWANGNIATVGEFTSQAQGLGQRVVLYKRAEQVQIFLLLATSTKPTTAKANNQPAVETGMILF</sequence>
<reference evidence="2" key="1">
    <citation type="submission" date="2016-02" db="EMBL/GenBank/DDBJ databases">
        <title>Dietzia cinnamea strain CD11_5 genome sequencing and assembly.</title>
        <authorList>
            <person name="Kaur G."/>
            <person name="Nair G.R."/>
            <person name="Mayilraj S."/>
        </authorList>
    </citation>
    <scope>NUCLEOTIDE SEQUENCE [LARGE SCALE GENOMIC DNA]</scope>
    <source>
        <strain evidence="2">CD10_2</strain>
    </source>
</reference>
<dbReference type="AlphaFoldDB" id="A0AAP7FQZ2"/>
<protein>
    <submittedName>
        <fullName evidence="1">Uncharacterized protein</fullName>
    </submittedName>
</protein>